<keyword evidence="1" id="KW-0472">Membrane</keyword>
<keyword evidence="1" id="KW-1133">Transmembrane helix</keyword>
<sequence length="46" mass="5171">MVFVLTSSAFASCTKLKPLTFLSLAHSALYLVFFAFIFLPFCMMSK</sequence>
<reference evidence="2 3" key="1">
    <citation type="journal article" date="2013" name="Genome Announc.">
        <title>Draft Genome Sequence of Helicobacter fennelliae Strain MRY12-0050, Isolated from a Bacteremia Patient.</title>
        <authorList>
            <person name="Rimbara E."/>
            <person name="Matsui M."/>
            <person name="Mori S."/>
            <person name="Suzuki S."/>
            <person name="Suzuki M."/>
            <person name="Kim H."/>
            <person name="Sekizuka T."/>
            <person name="Kuroda M."/>
            <person name="Shibayama K."/>
        </authorList>
    </citation>
    <scope>NUCLEOTIDE SEQUENCE [LARGE SCALE GENOMIC DNA]</scope>
    <source>
        <strain evidence="2 3">MRY12-0050</strain>
    </source>
</reference>
<feature type="transmembrane region" description="Helical" evidence="1">
    <location>
        <begin position="21"/>
        <end position="42"/>
    </location>
</feature>
<accession>T1D1H1</accession>
<keyword evidence="1" id="KW-0812">Transmembrane</keyword>
<protein>
    <submittedName>
        <fullName evidence="2">Uncharacterized protein</fullName>
    </submittedName>
</protein>
<dbReference type="AlphaFoldDB" id="T1D1H1"/>
<dbReference type="STRING" id="1325130.HFN_1314"/>
<proteinExistence type="predicted"/>
<name>T1D1H1_9HELI</name>
<comment type="caution">
    <text evidence="2">The sequence shown here is derived from an EMBL/GenBank/DDBJ whole genome shotgun (WGS) entry which is preliminary data.</text>
</comment>
<dbReference type="Proteomes" id="UP000018143">
    <property type="component" value="Unassembled WGS sequence"/>
</dbReference>
<evidence type="ECO:0000313" key="2">
    <source>
        <dbReference type="EMBL" id="GAD20070.1"/>
    </source>
</evidence>
<evidence type="ECO:0000256" key="1">
    <source>
        <dbReference type="SAM" id="Phobius"/>
    </source>
</evidence>
<keyword evidence="3" id="KW-1185">Reference proteome</keyword>
<dbReference type="EMBL" id="BASD01000033">
    <property type="protein sequence ID" value="GAD20070.1"/>
    <property type="molecule type" value="Genomic_DNA"/>
</dbReference>
<evidence type="ECO:0000313" key="3">
    <source>
        <dbReference type="Proteomes" id="UP000018143"/>
    </source>
</evidence>
<organism evidence="2 3">
    <name type="scientific">Helicobacter fennelliae MRY12-0050</name>
    <dbReference type="NCBI Taxonomy" id="1325130"/>
    <lineage>
        <taxon>Bacteria</taxon>
        <taxon>Pseudomonadati</taxon>
        <taxon>Campylobacterota</taxon>
        <taxon>Epsilonproteobacteria</taxon>
        <taxon>Campylobacterales</taxon>
        <taxon>Helicobacteraceae</taxon>
        <taxon>Helicobacter</taxon>
    </lineage>
</organism>
<gene>
    <name evidence="2" type="ORF">HFN_1314</name>
</gene>